<protein>
    <submittedName>
        <fullName evidence="2">Uncharacterized protein</fullName>
    </submittedName>
</protein>
<proteinExistence type="predicted"/>
<gene>
    <name evidence="2" type="ORF">PPACK8108_LOCUS8151</name>
</gene>
<organism evidence="2 3">
    <name type="scientific">Phakopsora pachyrhizi</name>
    <name type="common">Asian soybean rust disease fungus</name>
    <dbReference type="NCBI Taxonomy" id="170000"/>
    <lineage>
        <taxon>Eukaryota</taxon>
        <taxon>Fungi</taxon>
        <taxon>Dikarya</taxon>
        <taxon>Basidiomycota</taxon>
        <taxon>Pucciniomycotina</taxon>
        <taxon>Pucciniomycetes</taxon>
        <taxon>Pucciniales</taxon>
        <taxon>Phakopsoraceae</taxon>
        <taxon>Phakopsora</taxon>
    </lineage>
</organism>
<keyword evidence="3" id="KW-1185">Reference proteome</keyword>
<feature type="region of interest" description="Disordered" evidence="1">
    <location>
        <begin position="21"/>
        <end position="108"/>
    </location>
</feature>
<dbReference type="AlphaFoldDB" id="A0AAV0AU64"/>
<feature type="compositionally biased region" description="Basic and acidic residues" evidence="1">
    <location>
        <begin position="54"/>
        <end position="66"/>
    </location>
</feature>
<dbReference type="EMBL" id="CALTRL010001651">
    <property type="protein sequence ID" value="CAH7673269.1"/>
    <property type="molecule type" value="Genomic_DNA"/>
</dbReference>
<sequence>MSGVKHTILPCAITRGTGRALRMQQNLNNPPREEDIQMSPPEQNPTIQQPIVPGHHDQRQIHHDLGAVDLGNNPQGNNDDPQGTHQINRAQYKANPDEQQNPAQALTA</sequence>
<feature type="compositionally biased region" description="Polar residues" evidence="1">
    <location>
        <begin position="97"/>
        <end position="108"/>
    </location>
</feature>
<accession>A0AAV0AU64</accession>
<feature type="compositionally biased region" description="Polar residues" evidence="1">
    <location>
        <begin position="40"/>
        <end position="49"/>
    </location>
</feature>
<evidence type="ECO:0000256" key="1">
    <source>
        <dbReference type="SAM" id="MobiDB-lite"/>
    </source>
</evidence>
<evidence type="ECO:0000313" key="2">
    <source>
        <dbReference type="EMBL" id="CAH7673269.1"/>
    </source>
</evidence>
<comment type="caution">
    <text evidence="2">The sequence shown here is derived from an EMBL/GenBank/DDBJ whole genome shotgun (WGS) entry which is preliminary data.</text>
</comment>
<evidence type="ECO:0000313" key="3">
    <source>
        <dbReference type="Proteomes" id="UP001153365"/>
    </source>
</evidence>
<dbReference type="Proteomes" id="UP001153365">
    <property type="component" value="Unassembled WGS sequence"/>
</dbReference>
<reference evidence="2" key="1">
    <citation type="submission" date="2022-06" db="EMBL/GenBank/DDBJ databases">
        <authorList>
            <consortium name="SYNGENTA / RWTH Aachen University"/>
        </authorList>
    </citation>
    <scope>NUCLEOTIDE SEQUENCE</scope>
</reference>
<feature type="compositionally biased region" description="Polar residues" evidence="1">
    <location>
        <begin position="72"/>
        <end position="89"/>
    </location>
</feature>
<name>A0AAV0AU64_PHAPC</name>